<dbReference type="AlphaFoldDB" id="A0A6A6ES37"/>
<protein>
    <submittedName>
        <fullName evidence="1">Cytosine deaminase protein-like protein</fullName>
    </submittedName>
</protein>
<dbReference type="EMBL" id="ML994613">
    <property type="protein sequence ID" value="KAF2193843.1"/>
    <property type="molecule type" value="Genomic_DNA"/>
</dbReference>
<keyword evidence="2" id="KW-1185">Reference proteome</keyword>
<name>A0A6A6ES37_9PEZI</name>
<dbReference type="SUPFAM" id="SSF51556">
    <property type="entry name" value="Metallo-dependent hydrolases"/>
    <property type="match status" value="1"/>
</dbReference>
<sequence length="480" mass="53786">MDPPFSPDRGGDTDQETAKLQLAKGLADKAKHIKSCVLPPRYSDVYPSGHLNKIIRVRIPNQPPSTLWDISIEDGRISSIESYDPESSDHRPLSGVLDGSNRLLAPSLCHAHIHLDKCFLLQDPKYSDLQIENGDFREAMEMTGKAKARFEEDDLLRRGRQLIEESIHYGVTAMRAFVEVDGGVQFKCLDAGLKLKKEFEDRCQVQICAFAQLPLFSSHDSGEEIRRLMTEAAHQEGVDVIGSTPYVEQDEVKMKMNVRWVSMMALFNGKPLDLHLDYFLEEDKQPLIWAALDIIKGRNWMERDGKQITLGHCTRLVRFKEEDWQRLTRDIGKLPVSFVGLPTSDLFMMRTQEMVRGTLPVPEMIKTYGLEAAIAVNNVGNAFTPQGSCDPLSIASLGVGLYQAGTKKDAEILYETVSLRAKAAIGCEATSLNLAVGEPADFVLFNRADVGWRCRKSLVEVVYDAGANRQTIHRGKLTTY</sequence>
<dbReference type="Gene3D" id="3.20.20.140">
    <property type="entry name" value="Metal-dependent hydrolases"/>
    <property type="match status" value="1"/>
</dbReference>
<dbReference type="PANTHER" id="PTHR32027">
    <property type="entry name" value="CYTOSINE DEAMINASE"/>
    <property type="match status" value="1"/>
</dbReference>
<proteinExistence type="predicted"/>
<reference evidence="1" key="1">
    <citation type="journal article" date="2020" name="Stud. Mycol.">
        <title>101 Dothideomycetes genomes: a test case for predicting lifestyles and emergence of pathogens.</title>
        <authorList>
            <person name="Haridas S."/>
            <person name="Albert R."/>
            <person name="Binder M."/>
            <person name="Bloem J."/>
            <person name="Labutti K."/>
            <person name="Salamov A."/>
            <person name="Andreopoulos B."/>
            <person name="Baker S."/>
            <person name="Barry K."/>
            <person name="Bills G."/>
            <person name="Bluhm B."/>
            <person name="Cannon C."/>
            <person name="Castanera R."/>
            <person name="Culley D."/>
            <person name="Daum C."/>
            <person name="Ezra D."/>
            <person name="Gonzalez J."/>
            <person name="Henrissat B."/>
            <person name="Kuo A."/>
            <person name="Liang C."/>
            <person name="Lipzen A."/>
            <person name="Lutzoni F."/>
            <person name="Magnuson J."/>
            <person name="Mondo S."/>
            <person name="Nolan M."/>
            <person name="Ohm R."/>
            <person name="Pangilinan J."/>
            <person name="Park H.-J."/>
            <person name="Ramirez L."/>
            <person name="Alfaro M."/>
            <person name="Sun H."/>
            <person name="Tritt A."/>
            <person name="Yoshinaga Y."/>
            <person name="Zwiers L.-H."/>
            <person name="Turgeon B."/>
            <person name="Goodwin S."/>
            <person name="Spatafora J."/>
            <person name="Crous P."/>
            <person name="Grigoriev I."/>
        </authorList>
    </citation>
    <scope>NUCLEOTIDE SEQUENCE</scope>
    <source>
        <strain evidence="1">CBS 207.26</strain>
    </source>
</reference>
<gene>
    <name evidence="1" type="ORF">K469DRAFT_244668</name>
</gene>
<dbReference type="GO" id="GO:0016814">
    <property type="term" value="F:hydrolase activity, acting on carbon-nitrogen (but not peptide) bonds, in cyclic amidines"/>
    <property type="evidence" value="ECO:0007669"/>
    <property type="project" value="TreeGrafter"/>
</dbReference>
<dbReference type="Proteomes" id="UP000800200">
    <property type="component" value="Unassembled WGS sequence"/>
</dbReference>
<evidence type="ECO:0000313" key="1">
    <source>
        <dbReference type="EMBL" id="KAF2193843.1"/>
    </source>
</evidence>
<evidence type="ECO:0000313" key="2">
    <source>
        <dbReference type="Proteomes" id="UP000800200"/>
    </source>
</evidence>
<dbReference type="OrthoDB" id="10266980at2759"/>
<dbReference type="InterPro" id="IPR032466">
    <property type="entry name" value="Metal_Hydrolase"/>
</dbReference>
<dbReference type="InterPro" id="IPR052349">
    <property type="entry name" value="Metallo-hydrolase_Enzymes"/>
</dbReference>
<dbReference type="InterPro" id="IPR011059">
    <property type="entry name" value="Metal-dep_hydrolase_composite"/>
</dbReference>
<dbReference type="SUPFAM" id="SSF51338">
    <property type="entry name" value="Composite domain of metallo-dependent hydrolases"/>
    <property type="match status" value="1"/>
</dbReference>
<dbReference type="PANTHER" id="PTHR32027:SF0">
    <property type="entry name" value="CYTOSINE DEAMINASE"/>
    <property type="match status" value="1"/>
</dbReference>
<organism evidence="1 2">
    <name type="scientific">Zopfia rhizophila CBS 207.26</name>
    <dbReference type="NCBI Taxonomy" id="1314779"/>
    <lineage>
        <taxon>Eukaryota</taxon>
        <taxon>Fungi</taxon>
        <taxon>Dikarya</taxon>
        <taxon>Ascomycota</taxon>
        <taxon>Pezizomycotina</taxon>
        <taxon>Dothideomycetes</taxon>
        <taxon>Dothideomycetes incertae sedis</taxon>
        <taxon>Zopfiaceae</taxon>
        <taxon>Zopfia</taxon>
    </lineage>
</organism>
<accession>A0A6A6ES37</accession>